<organism evidence="2 3">
    <name type="scientific">Corynespora cassiicola Philippines</name>
    <dbReference type="NCBI Taxonomy" id="1448308"/>
    <lineage>
        <taxon>Eukaryota</taxon>
        <taxon>Fungi</taxon>
        <taxon>Dikarya</taxon>
        <taxon>Ascomycota</taxon>
        <taxon>Pezizomycotina</taxon>
        <taxon>Dothideomycetes</taxon>
        <taxon>Pleosporomycetidae</taxon>
        <taxon>Pleosporales</taxon>
        <taxon>Corynesporascaceae</taxon>
        <taxon>Corynespora</taxon>
    </lineage>
</organism>
<keyword evidence="3" id="KW-1185">Reference proteome</keyword>
<dbReference type="Pfam" id="PF01636">
    <property type="entry name" value="APH"/>
    <property type="match status" value="1"/>
</dbReference>
<dbReference type="OrthoDB" id="2831558at2759"/>
<evidence type="ECO:0000313" key="3">
    <source>
        <dbReference type="Proteomes" id="UP000240883"/>
    </source>
</evidence>
<dbReference type="InterPro" id="IPR011009">
    <property type="entry name" value="Kinase-like_dom_sf"/>
</dbReference>
<dbReference type="Proteomes" id="UP000240883">
    <property type="component" value="Unassembled WGS sequence"/>
</dbReference>
<dbReference type="GO" id="GO:0005739">
    <property type="term" value="C:mitochondrion"/>
    <property type="evidence" value="ECO:0007669"/>
    <property type="project" value="TreeGrafter"/>
</dbReference>
<dbReference type="InterPro" id="IPR051035">
    <property type="entry name" value="Mito_inheritance_9"/>
</dbReference>
<dbReference type="PANTHER" id="PTHR36091">
    <property type="entry name" value="ALTERED INHERITANCE OF MITOCHONDRIA PROTEIN 9, MITOCHONDRIAL"/>
    <property type="match status" value="1"/>
</dbReference>
<dbReference type="EMBL" id="KZ678128">
    <property type="protein sequence ID" value="PSN74826.1"/>
    <property type="molecule type" value="Genomic_DNA"/>
</dbReference>
<dbReference type="SUPFAM" id="SSF56112">
    <property type="entry name" value="Protein kinase-like (PK-like)"/>
    <property type="match status" value="1"/>
</dbReference>
<reference evidence="2 3" key="1">
    <citation type="journal article" date="2018" name="Front. Microbiol.">
        <title>Genome-Wide Analysis of Corynespora cassiicola Leaf Fall Disease Putative Effectors.</title>
        <authorList>
            <person name="Lopez D."/>
            <person name="Ribeiro S."/>
            <person name="Label P."/>
            <person name="Fumanal B."/>
            <person name="Venisse J.S."/>
            <person name="Kohler A."/>
            <person name="de Oliveira R.R."/>
            <person name="Labutti K."/>
            <person name="Lipzen A."/>
            <person name="Lail K."/>
            <person name="Bauer D."/>
            <person name="Ohm R.A."/>
            <person name="Barry K.W."/>
            <person name="Spatafora J."/>
            <person name="Grigoriev I.V."/>
            <person name="Martin F.M."/>
            <person name="Pujade-Renaud V."/>
        </authorList>
    </citation>
    <scope>NUCLEOTIDE SEQUENCE [LARGE SCALE GENOMIC DNA]</scope>
    <source>
        <strain evidence="2 3">Philippines</strain>
    </source>
</reference>
<protein>
    <recommendedName>
        <fullName evidence="1">Aminoglycoside phosphotransferase domain-containing protein</fullName>
    </recommendedName>
</protein>
<gene>
    <name evidence="2" type="ORF">BS50DRAFT_606170</name>
</gene>
<dbReference type="AlphaFoldDB" id="A0A2T2PBA4"/>
<feature type="domain" description="Aminoglycoside phosphotransferase" evidence="1">
    <location>
        <begin position="258"/>
        <end position="326"/>
    </location>
</feature>
<accession>A0A2T2PBA4</accession>
<evidence type="ECO:0000313" key="2">
    <source>
        <dbReference type="EMBL" id="PSN74826.1"/>
    </source>
</evidence>
<name>A0A2T2PBA4_CORCC</name>
<evidence type="ECO:0000259" key="1">
    <source>
        <dbReference type="Pfam" id="PF01636"/>
    </source>
</evidence>
<dbReference type="PANTHER" id="PTHR36091:SF2">
    <property type="entry name" value="AMINOGLYCOSIDE PHOSPHOTRANSFERASE DOMAIN-CONTAINING PROTEIN"/>
    <property type="match status" value="1"/>
</dbReference>
<dbReference type="InterPro" id="IPR002575">
    <property type="entry name" value="Aminoglycoside_PTrfase"/>
</dbReference>
<proteinExistence type="predicted"/>
<sequence>MQKQVEENVSVRYLSEKRFWAYRETINETDLYRYTRHRWLINENFELERRYLGFSLIHLVEAISILKLTEGLHNKAFVLTMENGMEIVANPPNPNAGPAQYTTAPEVATRTMAEYILEKAYGVSLGTLWSSLPWKTKLSIVKQIVDYDCSLTTVRFKTHGCLYFKEDLQRLTSSSVSVQFTSDRKDLSLDEYAMSPLTKAELWSSGRGEMEIDRGLWKDSRTYTLALGSNEVSWVQKFARPWMNYSWSLEAPEASNRALELLAKYEQVAPFPVAPTNEPANESFLWHPDLHMDNIFVDPISYQITGIVDWQSADVAPLFYQFGVHRAFRHYKSVQQGWVVPEKPENFDQLPYDEQRIDRDLESDIIHKYSELQTLKRAPLHWGFLEKPEVPLSRKPVWLVTGVWENSDLFFLRDSMITLFIKWEEIFGKDIKCPVTFLKEELEEHSKEEENVNGLGRMLSLFRDKSILPTDGMVSPEDYEVAVENCRKYRKIFLDAAENEYERDLYSKIWPYKDVSYET</sequence>
<dbReference type="Gene3D" id="3.90.1200.10">
    <property type="match status" value="1"/>
</dbReference>